<dbReference type="OrthoDB" id="1743486at2759"/>
<dbReference type="EMBL" id="JACXVP010000006">
    <property type="protein sequence ID" value="KAG5598444.1"/>
    <property type="molecule type" value="Genomic_DNA"/>
</dbReference>
<proteinExistence type="predicted"/>
<evidence type="ECO:0000313" key="3">
    <source>
        <dbReference type="Proteomes" id="UP000824120"/>
    </source>
</evidence>
<protein>
    <submittedName>
        <fullName evidence="2">Uncharacterized protein</fullName>
    </submittedName>
</protein>
<sequence>MLFETGKSMLRGRGRTQGGSGGHILAQQGSKQLISANIASSSGTSGIDIRHPMYKEFMDFMKSKNSSDNNPPTYSSVIITPEEWGMSPLKERDYIHPEQKIAVEYNYWDYVNSFNKALLYENTNRKYS</sequence>
<comment type="caution">
    <text evidence="2">The sequence shown here is derived from an EMBL/GenBank/DDBJ whole genome shotgun (WGS) entry which is preliminary data.</text>
</comment>
<evidence type="ECO:0000313" key="2">
    <source>
        <dbReference type="EMBL" id="KAG5598444.1"/>
    </source>
</evidence>
<reference evidence="2 3" key="1">
    <citation type="submission" date="2020-09" db="EMBL/GenBank/DDBJ databases">
        <title>De no assembly of potato wild relative species, Solanum commersonii.</title>
        <authorList>
            <person name="Cho K."/>
        </authorList>
    </citation>
    <scope>NUCLEOTIDE SEQUENCE [LARGE SCALE GENOMIC DNA]</scope>
    <source>
        <strain evidence="2">LZ3.2</strain>
        <tissue evidence="2">Leaf</tissue>
    </source>
</reference>
<evidence type="ECO:0000256" key="1">
    <source>
        <dbReference type="SAM" id="MobiDB-lite"/>
    </source>
</evidence>
<accession>A0A9J5YGT4</accession>
<organism evidence="2 3">
    <name type="scientific">Solanum commersonii</name>
    <name type="common">Commerson's wild potato</name>
    <name type="synonym">Commerson's nightshade</name>
    <dbReference type="NCBI Taxonomy" id="4109"/>
    <lineage>
        <taxon>Eukaryota</taxon>
        <taxon>Viridiplantae</taxon>
        <taxon>Streptophyta</taxon>
        <taxon>Embryophyta</taxon>
        <taxon>Tracheophyta</taxon>
        <taxon>Spermatophyta</taxon>
        <taxon>Magnoliopsida</taxon>
        <taxon>eudicotyledons</taxon>
        <taxon>Gunneridae</taxon>
        <taxon>Pentapetalae</taxon>
        <taxon>asterids</taxon>
        <taxon>lamiids</taxon>
        <taxon>Solanales</taxon>
        <taxon>Solanaceae</taxon>
        <taxon>Solanoideae</taxon>
        <taxon>Solaneae</taxon>
        <taxon>Solanum</taxon>
    </lineage>
</organism>
<dbReference type="Proteomes" id="UP000824120">
    <property type="component" value="Chromosome 6"/>
</dbReference>
<gene>
    <name evidence="2" type="ORF">H5410_029814</name>
</gene>
<dbReference type="AlphaFoldDB" id="A0A9J5YGT4"/>
<keyword evidence="3" id="KW-1185">Reference proteome</keyword>
<feature type="region of interest" description="Disordered" evidence="1">
    <location>
        <begin position="1"/>
        <end position="22"/>
    </location>
</feature>
<name>A0A9J5YGT4_SOLCO</name>